<accession>X8DBY5</accession>
<organism evidence="1">
    <name type="scientific">Mycobacterium xenopi 4042</name>
    <dbReference type="NCBI Taxonomy" id="1299334"/>
    <lineage>
        <taxon>Bacteria</taxon>
        <taxon>Bacillati</taxon>
        <taxon>Actinomycetota</taxon>
        <taxon>Actinomycetes</taxon>
        <taxon>Mycobacteriales</taxon>
        <taxon>Mycobacteriaceae</taxon>
        <taxon>Mycobacterium</taxon>
    </lineage>
</organism>
<dbReference type="AlphaFoldDB" id="X8DBY5"/>
<comment type="caution">
    <text evidence="1">The sequence shown here is derived from an EMBL/GenBank/DDBJ whole genome shotgun (WGS) entry which is preliminary data.</text>
</comment>
<gene>
    <name evidence="1" type="ORF">I553_8004</name>
</gene>
<dbReference type="EMBL" id="JAOB01000026">
    <property type="protein sequence ID" value="EUA65581.1"/>
    <property type="molecule type" value="Genomic_DNA"/>
</dbReference>
<protein>
    <submittedName>
        <fullName evidence="1">Uncharacterized protein</fullName>
    </submittedName>
</protein>
<dbReference type="PATRIC" id="fig|1299334.3.peg.2168"/>
<evidence type="ECO:0000313" key="1">
    <source>
        <dbReference type="EMBL" id="EUA65581.1"/>
    </source>
</evidence>
<reference evidence="1" key="1">
    <citation type="submission" date="2014-01" db="EMBL/GenBank/DDBJ databases">
        <authorList>
            <person name="Brown-Elliot B."/>
            <person name="Wallace R."/>
            <person name="Lenaerts A."/>
            <person name="Ordway D."/>
            <person name="DeGroote M.A."/>
            <person name="Parker T."/>
            <person name="Sizemore C."/>
            <person name="Tallon L.J."/>
            <person name="Sadzewicz L.K."/>
            <person name="Sengamalay N."/>
            <person name="Fraser C.M."/>
            <person name="Hine E."/>
            <person name="Shefchek K.A."/>
            <person name="Das S.P."/>
            <person name="Tettelin H."/>
        </authorList>
    </citation>
    <scope>NUCLEOTIDE SEQUENCE [LARGE SCALE GENOMIC DNA]</scope>
    <source>
        <strain evidence="1">4042</strain>
    </source>
</reference>
<proteinExistence type="predicted"/>
<name>X8DBY5_MYCXE</name>
<sequence>MTSDGRGGARHRIGWVPGFPAKQNFPARFLCILSAHE</sequence>